<evidence type="ECO:0000313" key="2">
    <source>
        <dbReference type="EMBL" id="RTQ97316.1"/>
    </source>
</evidence>
<dbReference type="AlphaFoldDB" id="A0A431UYW3"/>
<keyword evidence="3" id="KW-1185">Reference proteome</keyword>
<evidence type="ECO:0000313" key="3">
    <source>
        <dbReference type="Proteomes" id="UP000267400"/>
    </source>
</evidence>
<dbReference type="RefSeq" id="WP_126487075.1">
    <property type="nucleotide sequence ID" value="NZ_RXNS01000033.1"/>
</dbReference>
<dbReference type="Pfam" id="PF04230">
    <property type="entry name" value="PS_pyruv_trans"/>
    <property type="match status" value="1"/>
</dbReference>
<dbReference type="InterPro" id="IPR007345">
    <property type="entry name" value="Polysacch_pyruvyl_Trfase"/>
</dbReference>
<accession>A0A431UYW3</accession>
<dbReference type="GO" id="GO:0016740">
    <property type="term" value="F:transferase activity"/>
    <property type="evidence" value="ECO:0007669"/>
    <property type="project" value="UniProtKB-KW"/>
</dbReference>
<evidence type="ECO:0000259" key="1">
    <source>
        <dbReference type="Pfam" id="PF04230"/>
    </source>
</evidence>
<protein>
    <submittedName>
        <fullName evidence="2">Polysaccharide pyruvyl transferase family protein</fullName>
    </submittedName>
</protein>
<keyword evidence="2" id="KW-0808">Transferase</keyword>
<dbReference type="OrthoDB" id="9799278at2"/>
<gene>
    <name evidence="2" type="ORF">EKG36_20185</name>
</gene>
<sequence length="364" mass="40416">MIGILTFHHVYNYGALLQAYGLQKYLESVGVSSIIADVRPFHREPPGVAHPKITLRYINKGLKFLGLKKPSIKERLFDDFRNNQLYVSEQAPSLDVFLNHNKDVSGLIVGSDQVWGAKFGKAALNVYFCKGVDNGISRVSYAACIGSTKTRESDILPFVDDLNAFKAVGVRDEFSKDLITNIYSGNVSRVVDPTLLIDWSDIAEKVDIDLPGDFAFYYGRSPAGDEIVKSLKEKKGLNVVSVGMENDRPFDMSDFHLNDAGPLEWLAAMKKSSFVVTTSFHGLMLALSLKKPVLATPVSALAAERISDAAAWFGATEVVLSQKIENSDLDVDRLLNNINWDVVYKNIEEKVRLSKHFLDGALHR</sequence>
<dbReference type="EMBL" id="RXNS01000033">
    <property type="protein sequence ID" value="RTQ97316.1"/>
    <property type="molecule type" value="Genomic_DNA"/>
</dbReference>
<comment type="caution">
    <text evidence="2">The sequence shown here is derived from an EMBL/GenBank/DDBJ whole genome shotgun (WGS) entry which is preliminary data.</text>
</comment>
<proteinExistence type="predicted"/>
<name>A0A431UYW3_9GAMM</name>
<feature type="domain" description="Polysaccharide pyruvyl transferase" evidence="1">
    <location>
        <begin position="12"/>
        <end position="295"/>
    </location>
</feature>
<dbReference type="Proteomes" id="UP000267400">
    <property type="component" value="Unassembled WGS sequence"/>
</dbReference>
<organism evidence="2 3">
    <name type="scientific">Halomonas nitroreducens</name>
    <dbReference type="NCBI Taxonomy" id="447425"/>
    <lineage>
        <taxon>Bacteria</taxon>
        <taxon>Pseudomonadati</taxon>
        <taxon>Pseudomonadota</taxon>
        <taxon>Gammaproteobacteria</taxon>
        <taxon>Oceanospirillales</taxon>
        <taxon>Halomonadaceae</taxon>
        <taxon>Halomonas</taxon>
    </lineage>
</organism>
<reference evidence="2 3" key="1">
    <citation type="submission" date="2018-12" db="EMBL/GenBank/DDBJ databases">
        <authorList>
            <person name="Yu L."/>
        </authorList>
    </citation>
    <scope>NUCLEOTIDE SEQUENCE [LARGE SCALE GENOMIC DNA]</scope>
    <source>
        <strain evidence="2 3">11S</strain>
    </source>
</reference>